<evidence type="ECO:0000313" key="5">
    <source>
        <dbReference type="EMBL" id="MFC7436193.1"/>
    </source>
</evidence>
<dbReference type="RefSeq" id="WP_382259653.1">
    <property type="nucleotide sequence ID" value="NZ_JBHTBX010000014.1"/>
</dbReference>
<keyword evidence="6" id="KW-1185">Reference proteome</keyword>
<dbReference type="SUPFAM" id="SSF53822">
    <property type="entry name" value="Periplasmic binding protein-like I"/>
    <property type="match status" value="1"/>
</dbReference>
<evidence type="ECO:0000313" key="6">
    <source>
        <dbReference type="Proteomes" id="UP001596495"/>
    </source>
</evidence>
<dbReference type="Pfam" id="PF13458">
    <property type="entry name" value="Peripla_BP_6"/>
    <property type="match status" value="1"/>
</dbReference>
<dbReference type="InterPro" id="IPR028082">
    <property type="entry name" value="Peripla_BP_I"/>
</dbReference>
<gene>
    <name evidence="5" type="ORF">ACFQNJ_16925</name>
</gene>
<evidence type="ECO:0000256" key="2">
    <source>
        <dbReference type="ARBA" id="ARBA00022729"/>
    </source>
</evidence>
<accession>A0ABW2RDK5</accession>
<dbReference type="Proteomes" id="UP001596495">
    <property type="component" value="Unassembled WGS sequence"/>
</dbReference>
<evidence type="ECO:0000256" key="1">
    <source>
        <dbReference type="ARBA" id="ARBA00010062"/>
    </source>
</evidence>
<comment type="caution">
    <text evidence="5">The sequence shown here is derived from an EMBL/GenBank/DDBJ whole genome shotgun (WGS) entry which is preliminary data.</text>
</comment>
<feature type="signal peptide" evidence="3">
    <location>
        <begin position="1"/>
        <end position="27"/>
    </location>
</feature>
<name>A0ABW2RDK5_9BURK</name>
<dbReference type="PANTHER" id="PTHR30483:SF6">
    <property type="entry name" value="PERIPLASMIC BINDING PROTEIN OF ABC TRANSPORTER FOR NATURAL AMINO ACIDS"/>
    <property type="match status" value="1"/>
</dbReference>
<proteinExistence type="inferred from homology"/>
<evidence type="ECO:0000256" key="3">
    <source>
        <dbReference type="SAM" id="SignalP"/>
    </source>
</evidence>
<dbReference type="PANTHER" id="PTHR30483">
    <property type="entry name" value="LEUCINE-SPECIFIC-BINDING PROTEIN"/>
    <property type="match status" value="1"/>
</dbReference>
<feature type="domain" description="Leucine-binding protein" evidence="4">
    <location>
        <begin position="36"/>
        <end position="378"/>
    </location>
</feature>
<dbReference type="Gene3D" id="3.40.50.2300">
    <property type="match status" value="2"/>
</dbReference>
<feature type="chain" id="PRO_5047186725" evidence="3">
    <location>
        <begin position="28"/>
        <end position="417"/>
    </location>
</feature>
<sequence length="417" mass="46478">MAMRQWRRRDALLGVLAASCASPWVRAQPPRSAGVVRMAFIDPLSGPASDIGRNSLRSWQFMARELGRLHGGPPIRVAGFDNKASPQESVNALKAAIDQGFRYIIQGNGSGVAAALSEAITRHNTRFPDKAVILINYAAMDPALTAEKCSYWHFRIDADTSMKMRALTRHLGRQPDLTRVWLLNQNYAHGQQFALYFRQDIQQEAPAVQVVGDELHPAFSLEDFSAYVGRIKASDAQAVVTGNWGVDFRRLVQSMQAHKLWIPVYSYYPSLPGTPALLATSGERLPVYQVATNHTRQEGEISELALRFRREYGEDFVVYAAYDGIMMLQHAFRHVGSSDPVQVAARLSGAIFRGFNGPVSMRADDHQLQKGVYISRWQKLEGPREHTAEGTGHAFVPVDFMPASEIARDPTCQMLRP</sequence>
<dbReference type="InterPro" id="IPR051010">
    <property type="entry name" value="BCAA_transport"/>
</dbReference>
<keyword evidence="2 3" id="KW-0732">Signal</keyword>
<organism evidence="5 6">
    <name type="scientific">Hydrogenophaga bisanensis</name>
    <dbReference type="NCBI Taxonomy" id="439611"/>
    <lineage>
        <taxon>Bacteria</taxon>
        <taxon>Pseudomonadati</taxon>
        <taxon>Pseudomonadota</taxon>
        <taxon>Betaproteobacteria</taxon>
        <taxon>Burkholderiales</taxon>
        <taxon>Comamonadaceae</taxon>
        <taxon>Hydrogenophaga</taxon>
    </lineage>
</organism>
<protein>
    <submittedName>
        <fullName evidence="5">ABC transporter substrate-binding protein</fullName>
    </submittedName>
</protein>
<comment type="similarity">
    <text evidence="1">Belongs to the leucine-binding protein family.</text>
</comment>
<reference evidence="6" key="1">
    <citation type="journal article" date="2019" name="Int. J. Syst. Evol. Microbiol.">
        <title>The Global Catalogue of Microorganisms (GCM) 10K type strain sequencing project: providing services to taxonomists for standard genome sequencing and annotation.</title>
        <authorList>
            <consortium name="The Broad Institute Genomics Platform"/>
            <consortium name="The Broad Institute Genome Sequencing Center for Infectious Disease"/>
            <person name="Wu L."/>
            <person name="Ma J."/>
        </authorList>
    </citation>
    <scope>NUCLEOTIDE SEQUENCE [LARGE SCALE GENOMIC DNA]</scope>
    <source>
        <strain evidence="6">CCUG 54518</strain>
    </source>
</reference>
<dbReference type="EMBL" id="JBHTBX010000014">
    <property type="protein sequence ID" value="MFC7436193.1"/>
    <property type="molecule type" value="Genomic_DNA"/>
</dbReference>
<evidence type="ECO:0000259" key="4">
    <source>
        <dbReference type="Pfam" id="PF13458"/>
    </source>
</evidence>
<dbReference type="InterPro" id="IPR028081">
    <property type="entry name" value="Leu-bd"/>
</dbReference>